<dbReference type="Proteomes" id="UP000070339">
    <property type="component" value="Unassembled WGS sequence"/>
</dbReference>
<proteinExistence type="predicted"/>
<organism evidence="1 2">
    <name type="scientific">Corynebacterium simulans</name>
    <dbReference type="NCBI Taxonomy" id="146827"/>
    <lineage>
        <taxon>Bacteria</taxon>
        <taxon>Bacillati</taxon>
        <taxon>Actinomycetota</taxon>
        <taxon>Actinomycetes</taxon>
        <taxon>Mycobacteriales</taxon>
        <taxon>Corynebacteriaceae</taxon>
        <taxon>Corynebacterium</taxon>
    </lineage>
</organism>
<accession>A0ABR5VAN7</accession>
<dbReference type="EMBL" id="LTEB01000026">
    <property type="protein sequence ID" value="KXU18120.1"/>
    <property type="molecule type" value="Genomic_DNA"/>
</dbReference>
<sequence length="38" mass="4295">MPVNGNEVTLRPPWAENCLKRPSNVVAHMDNDDFSINL</sequence>
<keyword evidence="2" id="KW-1185">Reference proteome</keyword>
<reference evidence="1 2" key="1">
    <citation type="journal article" date="2016" name="Int. J. Syst. Evol. Microbiol.">
        <title>Resolving the Complexity of Human Skin Metagenomes Using Single-Molecule Sequencing.</title>
        <authorList>
            <consortium name="NISC Comparative Sequencing Program"/>
            <person name="Tsai Y.C."/>
            <person name="Conlan S."/>
            <person name="Deming C."/>
            <person name="Segre J.A."/>
            <person name="Kong H.H."/>
            <person name="Korlach J."/>
            <person name="Oh J."/>
        </authorList>
    </citation>
    <scope>NUCLEOTIDE SEQUENCE [LARGE SCALE GENOMIC DNA]</scope>
    <source>
        <strain evidence="1 2">1B08</strain>
    </source>
</reference>
<gene>
    <name evidence="1" type="ORF">WM41_1137</name>
</gene>
<name>A0ABR5VAN7_9CORY</name>
<evidence type="ECO:0000313" key="2">
    <source>
        <dbReference type="Proteomes" id="UP000070339"/>
    </source>
</evidence>
<comment type="caution">
    <text evidence="1">The sequence shown here is derived from an EMBL/GenBank/DDBJ whole genome shotgun (WGS) entry which is preliminary data.</text>
</comment>
<evidence type="ECO:0000313" key="1">
    <source>
        <dbReference type="EMBL" id="KXU18120.1"/>
    </source>
</evidence>
<protein>
    <submittedName>
        <fullName evidence="1">Uncharacterized protein</fullName>
    </submittedName>
</protein>